<protein>
    <submittedName>
        <fullName evidence="1">Uncharacterized protein</fullName>
    </submittedName>
</protein>
<name>A0A4Y2G569_ARAVE</name>
<evidence type="ECO:0000313" key="1">
    <source>
        <dbReference type="EMBL" id="GBM48743.1"/>
    </source>
</evidence>
<dbReference type="AlphaFoldDB" id="A0A4Y2G569"/>
<sequence length="105" mass="12337">MRQPHAPSASAGNVKYILHENPPRGELERNACESKSGEFFGVQYPEAGRKFIPEDFVERRILRLRNAQGMGLNYLSQRYGGWMWTEGISRYSFMDRTYFISWKRL</sequence>
<evidence type="ECO:0000313" key="2">
    <source>
        <dbReference type="Proteomes" id="UP000499080"/>
    </source>
</evidence>
<dbReference type="Proteomes" id="UP000499080">
    <property type="component" value="Unassembled WGS sequence"/>
</dbReference>
<accession>A0A4Y2G569</accession>
<proteinExistence type="predicted"/>
<organism evidence="1 2">
    <name type="scientific">Araneus ventricosus</name>
    <name type="common">Orbweaver spider</name>
    <name type="synonym">Epeira ventricosa</name>
    <dbReference type="NCBI Taxonomy" id="182803"/>
    <lineage>
        <taxon>Eukaryota</taxon>
        <taxon>Metazoa</taxon>
        <taxon>Ecdysozoa</taxon>
        <taxon>Arthropoda</taxon>
        <taxon>Chelicerata</taxon>
        <taxon>Arachnida</taxon>
        <taxon>Araneae</taxon>
        <taxon>Araneomorphae</taxon>
        <taxon>Entelegynae</taxon>
        <taxon>Araneoidea</taxon>
        <taxon>Araneidae</taxon>
        <taxon>Araneus</taxon>
    </lineage>
</organism>
<dbReference type="EMBL" id="BGPR01001226">
    <property type="protein sequence ID" value="GBM48743.1"/>
    <property type="molecule type" value="Genomic_DNA"/>
</dbReference>
<comment type="caution">
    <text evidence="1">The sequence shown here is derived from an EMBL/GenBank/DDBJ whole genome shotgun (WGS) entry which is preliminary data.</text>
</comment>
<reference evidence="1 2" key="1">
    <citation type="journal article" date="2019" name="Sci. Rep.">
        <title>Orb-weaving spider Araneus ventricosus genome elucidates the spidroin gene catalogue.</title>
        <authorList>
            <person name="Kono N."/>
            <person name="Nakamura H."/>
            <person name="Ohtoshi R."/>
            <person name="Moran D.A.P."/>
            <person name="Shinohara A."/>
            <person name="Yoshida Y."/>
            <person name="Fujiwara M."/>
            <person name="Mori M."/>
            <person name="Tomita M."/>
            <person name="Arakawa K."/>
        </authorList>
    </citation>
    <scope>NUCLEOTIDE SEQUENCE [LARGE SCALE GENOMIC DNA]</scope>
</reference>
<keyword evidence="2" id="KW-1185">Reference proteome</keyword>
<gene>
    <name evidence="1" type="ORF">AVEN_193439_1</name>
</gene>